<dbReference type="OrthoDB" id="9778796at2"/>
<dbReference type="AlphaFoldDB" id="A0A4Y4F298"/>
<evidence type="ECO:0000259" key="3">
    <source>
        <dbReference type="Pfam" id="PF25917"/>
    </source>
</evidence>
<dbReference type="Proteomes" id="UP000319812">
    <property type="component" value="Unassembled WGS sequence"/>
</dbReference>
<organism evidence="4 5">
    <name type="scientific">Halomonas halmophila</name>
    <dbReference type="NCBI Taxonomy" id="252"/>
    <lineage>
        <taxon>Bacteria</taxon>
        <taxon>Pseudomonadati</taxon>
        <taxon>Pseudomonadota</taxon>
        <taxon>Gammaproteobacteria</taxon>
        <taxon>Oceanospirillales</taxon>
        <taxon>Halomonadaceae</taxon>
        <taxon>Halomonas</taxon>
    </lineage>
</organism>
<feature type="chain" id="PRO_5021469552" description="Multidrug resistance protein MdtA-like barrel-sandwich hybrid domain-containing protein" evidence="2">
    <location>
        <begin position="33"/>
        <end position="256"/>
    </location>
</feature>
<dbReference type="InterPro" id="IPR006143">
    <property type="entry name" value="RND_pump_MFP"/>
</dbReference>
<proteinExistence type="inferred from homology"/>
<comment type="similarity">
    <text evidence="1">Belongs to the membrane fusion protein (MFP) (TC 8.A.1) family.</text>
</comment>
<evidence type="ECO:0000313" key="4">
    <source>
        <dbReference type="EMBL" id="GED21231.1"/>
    </source>
</evidence>
<protein>
    <recommendedName>
        <fullName evidence="3">Multidrug resistance protein MdtA-like barrel-sandwich hybrid domain-containing protein</fullName>
    </recommendedName>
</protein>
<dbReference type="NCBIfam" id="TIGR01730">
    <property type="entry name" value="RND_mfp"/>
    <property type="match status" value="1"/>
</dbReference>
<dbReference type="InterPro" id="IPR058625">
    <property type="entry name" value="MdtA-like_BSH"/>
</dbReference>
<evidence type="ECO:0000256" key="1">
    <source>
        <dbReference type="ARBA" id="ARBA00009477"/>
    </source>
</evidence>
<dbReference type="PANTHER" id="PTHR30469">
    <property type="entry name" value="MULTIDRUG RESISTANCE PROTEIN MDTA"/>
    <property type="match status" value="1"/>
</dbReference>
<dbReference type="Gene3D" id="2.40.30.170">
    <property type="match status" value="1"/>
</dbReference>
<dbReference type="EMBL" id="BJOC01000003">
    <property type="protein sequence ID" value="GED21231.1"/>
    <property type="molecule type" value="Genomic_DNA"/>
</dbReference>
<keyword evidence="2" id="KW-0732">Signal</keyword>
<feature type="signal peptide" evidence="2">
    <location>
        <begin position="1"/>
        <end position="32"/>
    </location>
</feature>
<dbReference type="Gene3D" id="2.40.50.100">
    <property type="match status" value="1"/>
</dbReference>
<dbReference type="GO" id="GO:0015562">
    <property type="term" value="F:efflux transmembrane transporter activity"/>
    <property type="evidence" value="ECO:0007669"/>
    <property type="project" value="TreeGrafter"/>
</dbReference>
<sequence>MLKPQGHPGRIRTRVCTGLAVCSVLFSTGLSAQQAGSEEGGEVPAVVRAQDEAEFSSILAGTVKALPFKEGETFAKGDLLVELDCDEQLAQVQAASADYQAASAEYRSRQALLDRGAIGRVEVEVARARAAEARAQRQLAQARVSGCEITAPFAGRVADLSVNAFEYVEPSQPLLHVVSTQKPTVELQAPAEWLRWIEEGTQGRVRFDAAEGWFDIRITGIGATVDPVSKTVDLTAAFQKKVPGILPGMSGIARFE</sequence>
<evidence type="ECO:0000313" key="5">
    <source>
        <dbReference type="Proteomes" id="UP000319812"/>
    </source>
</evidence>
<dbReference type="GO" id="GO:1990281">
    <property type="term" value="C:efflux pump complex"/>
    <property type="evidence" value="ECO:0007669"/>
    <property type="project" value="TreeGrafter"/>
</dbReference>
<dbReference type="RefSeq" id="WP_141317245.1">
    <property type="nucleotide sequence ID" value="NZ_BJOC01000003.1"/>
</dbReference>
<feature type="domain" description="Multidrug resistance protein MdtA-like barrel-sandwich hybrid" evidence="3">
    <location>
        <begin position="55"/>
        <end position="178"/>
    </location>
</feature>
<accession>A0A4Y4F298</accession>
<keyword evidence="5" id="KW-1185">Reference proteome</keyword>
<evidence type="ECO:0000256" key="2">
    <source>
        <dbReference type="SAM" id="SignalP"/>
    </source>
</evidence>
<comment type="caution">
    <text evidence="4">The sequence shown here is derived from an EMBL/GenBank/DDBJ whole genome shotgun (WGS) entry which is preliminary data.</text>
</comment>
<reference evidence="4 5" key="1">
    <citation type="submission" date="2019-06" db="EMBL/GenBank/DDBJ databases">
        <title>Whole genome shotgun sequence of Halomonas halmophila NBRC 15537.</title>
        <authorList>
            <person name="Hosoyama A."/>
            <person name="Uohara A."/>
            <person name="Ohji S."/>
            <person name="Ichikawa N."/>
        </authorList>
    </citation>
    <scope>NUCLEOTIDE SEQUENCE [LARGE SCALE GENOMIC DNA]</scope>
    <source>
        <strain evidence="4 5">NBRC 15537</strain>
    </source>
</reference>
<name>A0A4Y4F298_9GAMM</name>
<dbReference type="Gene3D" id="1.10.287.470">
    <property type="entry name" value="Helix hairpin bin"/>
    <property type="match status" value="1"/>
</dbReference>
<dbReference type="SUPFAM" id="SSF111369">
    <property type="entry name" value="HlyD-like secretion proteins"/>
    <property type="match status" value="1"/>
</dbReference>
<dbReference type="Pfam" id="PF25917">
    <property type="entry name" value="BSH_RND"/>
    <property type="match status" value="1"/>
</dbReference>
<gene>
    <name evidence="4" type="ORF">HHA01_02080</name>
</gene>